<proteinExistence type="predicted"/>
<evidence type="ECO:0000313" key="2">
    <source>
        <dbReference type="Proteomes" id="UP000298860"/>
    </source>
</evidence>
<dbReference type="EMBL" id="BJFL01000078">
    <property type="protein sequence ID" value="GDY34005.1"/>
    <property type="molecule type" value="Genomic_DNA"/>
</dbReference>
<comment type="caution">
    <text evidence="1">The sequence shown here is derived from an EMBL/GenBank/DDBJ whole genome shotgun (WGS) entry which is preliminary data.</text>
</comment>
<dbReference type="AlphaFoldDB" id="A0A4D4JB07"/>
<organism evidence="1 2">
    <name type="scientific">Gandjariella thermophila</name>
    <dbReference type="NCBI Taxonomy" id="1931992"/>
    <lineage>
        <taxon>Bacteria</taxon>
        <taxon>Bacillati</taxon>
        <taxon>Actinomycetota</taxon>
        <taxon>Actinomycetes</taxon>
        <taxon>Pseudonocardiales</taxon>
        <taxon>Pseudonocardiaceae</taxon>
        <taxon>Gandjariella</taxon>
    </lineage>
</organism>
<name>A0A4D4JB07_9PSEU</name>
<accession>A0A4D4JB07</accession>
<dbReference type="Proteomes" id="UP000298860">
    <property type="component" value="Unassembled WGS sequence"/>
</dbReference>
<evidence type="ECO:0000313" key="1">
    <source>
        <dbReference type="EMBL" id="GDY34005.1"/>
    </source>
</evidence>
<protein>
    <submittedName>
        <fullName evidence="1">Uncharacterized protein</fullName>
    </submittedName>
</protein>
<keyword evidence="2" id="KW-1185">Reference proteome</keyword>
<sequence length="64" mass="7183">MAELIRRIAAEGFPTRLAWPATDRDAPFQQVRWSVDDCPTGYLPKVQPGEDRPVLPLAALRHVS</sequence>
<reference evidence="2" key="1">
    <citation type="submission" date="2019-04" db="EMBL/GenBank/DDBJ databases">
        <title>Draft genome sequence of Pseudonocardiaceae bacterium SL3-2-4.</title>
        <authorList>
            <person name="Ningsih F."/>
            <person name="Yokota A."/>
            <person name="Sakai Y."/>
            <person name="Nanatani K."/>
            <person name="Yabe S."/>
            <person name="Oetari A."/>
            <person name="Sjamsuridzal W."/>
        </authorList>
    </citation>
    <scope>NUCLEOTIDE SEQUENCE [LARGE SCALE GENOMIC DNA]</scope>
    <source>
        <strain evidence="2">SL3-2-4</strain>
    </source>
</reference>
<gene>
    <name evidence="1" type="ORF">GTS_56380</name>
</gene>